<reference evidence="1 2" key="2">
    <citation type="submission" date="2013-11" db="EMBL/GenBank/DDBJ databases">
        <title>Whole genome shotgun sequence of Vibrio halioticoli NBRC 102217.</title>
        <authorList>
            <person name="Isaki S."/>
            <person name="Kimura A."/>
            <person name="Ohji S."/>
            <person name="Hosoyama A."/>
            <person name="Fujita N."/>
            <person name="Hashimoto M."/>
            <person name="Hosoyama Y."/>
            <person name="Yamazoe A."/>
        </authorList>
    </citation>
    <scope>NUCLEOTIDE SEQUENCE [LARGE SCALE GENOMIC DNA]</scope>
    <source>
        <strain evidence="1 2">NBRC 102217</strain>
    </source>
</reference>
<gene>
    <name evidence="1" type="ORF">VHA01S_054_00090</name>
</gene>
<dbReference type="AlphaFoldDB" id="V5HNB3"/>
<keyword evidence="2" id="KW-1185">Reference proteome</keyword>
<dbReference type="OrthoDB" id="5875969at2"/>
<name>V5HNB3_9VIBR</name>
<dbReference type="EMBL" id="BAUJ01000054">
    <property type="protein sequence ID" value="GAD90715.1"/>
    <property type="molecule type" value="Genomic_DNA"/>
</dbReference>
<comment type="caution">
    <text evidence="1">The sequence shown here is derived from an EMBL/GenBank/DDBJ whole genome shotgun (WGS) entry which is preliminary data.</text>
</comment>
<accession>V5HNB3</accession>
<protein>
    <recommendedName>
        <fullName evidence="3">Barstar (barnase inhibitor) domain-containing protein</fullName>
    </recommendedName>
</protein>
<reference evidence="1 2" key="1">
    <citation type="submission" date="2013-10" db="EMBL/GenBank/DDBJ databases">
        <authorList>
            <person name="Ichikawa N."/>
            <person name="Kimura A."/>
            <person name="Ohji S."/>
            <person name="Hosoyama A."/>
            <person name="Fujita N."/>
        </authorList>
    </citation>
    <scope>NUCLEOTIDE SEQUENCE [LARGE SCALE GENOMIC DNA]</scope>
    <source>
        <strain evidence="1 2">NBRC 102217</strain>
    </source>
</reference>
<dbReference type="RefSeq" id="WP_023405031.1">
    <property type="nucleotide sequence ID" value="NZ_BAUJ01000054.1"/>
</dbReference>
<proteinExistence type="predicted"/>
<evidence type="ECO:0000313" key="1">
    <source>
        <dbReference type="EMBL" id="GAD90715.1"/>
    </source>
</evidence>
<organism evidence="1 2">
    <name type="scientific">Vibrio halioticoli NBRC 102217</name>
    <dbReference type="NCBI Taxonomy" id="1219072"/>
    <lineage>
        <taxon>Bacteria</taxon>
        <taxon>Pseudomonadati</taxon>
        <taxon>Pseudomonadota</taxon>
        <taxon>Gammaproteobacteria</taxon>
        <taxon>Vibrionales</taxon>
        <taxon>Vibrionaceae</taxon>
        <taxon>Vibrio</taxon>
    </lineage>
</organism>
<sequence length="157" mass="18146">MKAPTLDSIEFNFNDYAFGLDRYVMGIWELQMLRFHVLDEQLDSSLVDEINRINQSLGVTVISIDLVELTDLYAESEELNEAIEHSEHSKWLWLHGVDALKDTHFAGWLRSLLTVRTVENVRVVFVAHSQKDLHAVFHDIKAPFFKSTIPLDVDFDT</sequence>
<evidence type="ECO:0000313" key="2">
    <source>
        <dbReference type="Proteomes" id="UP000017800"/>
    </source>
</evidence>
<evidence type="ECO:0008006" key="3">
    <source>
        <dbReference type="Google" id="ProtNLM"/>
    </source>
</evidence>
<dbReference type="Proteomes" id="UP000017800">
    <property type="component" value="Unassembled WGS sequence"/>
</dbReference>
<dbReference type="eggNOG" id="ENOG5031ND7">
    <property type="taxonomic scope" value="Bacteria"/>
</dbReference>